<accession>A0A9D2BHB1</accession>
<proteinExistence type="predicted"/>
<dbReference type="AlphaFoldDB" id="A0A9D2BHB1"/>
<dbReference type="Proteomes" id="UP000886890">
    <property type="component" value="Unassembled WGS sequence"/>
</dbReference>
<protein>
    <submittedName>
        <fullName evidence="1">Uncharacterized protein</fullName>
    </submittedName>
</protein>
<reference evidence="1" key="1">
    <citation type="journal article" date="2021" name="PeerJ">
        <title>Extensive microbial diversity within the chicken gut microbiome revealed by metagenomics and culture.</title>
        <authorList>
            <person name="Gilroy R."/>
            <person name="Ravi A."/>
            <person name="Getino M."/>
            <person name="Pursley I."/>
            <person name="Horton D.L."/>
            <person name="Alikhan N.F."/>
            <person name="Baker D."/>
            <person name="Gharbi K."/>
            <person name="Hall N."/>
            <person name="Watson M."/>
            <person name="Adriaenssens E.M."/>
            <person name="Foster-Nyarko E."/>
            <person name="Jarju S."/>
            <person name="Secka A."/>
            <person name="Antonio M."/>
            <person name="Oren A."/>
            <person name="Chaudhuri R.R."/>
            <person name="La Ragione R."/>
            <person name="Hildebrand F."/>
            <person name="Pallen M.J."/>
        </authorList>
    </citation>
    <scope>NUCLEOTIDE SEQUENCE</scope>
    <source>
        <strain evidence="1">CHK183-1962</strain>
    </source>
</reference>
<evidence type="ECO:0000313" key="1">
    <source>
        <dbReference type="EMBL" id="HIX76585.1"/>
    </source>
</evidence>
<gene>
    <name evidence="1" type="ORF">H9734_03170</name>
</gene>
<organism evidence="1 2">
    <name type="scientific">Candidatus Fusicatenibacter merdavium</name>
    <dbReference type="NCBI Taxonomy" id="2838600"/>
    <lineage>
        <taxon>Bacteria</taxon>
        <taxon>Bacillati</taxon>
        <taxon>Bacillota</taxon>
        <taxon>Clostridia</taxon>
        <taxon>Lachnospirales</taxon>
        <taxon>Lachnospiraceae</taxon>
        <taxon>Fusicatenibacter</taxon>
    </lineage>
</organism>
<sequence length="99" mass="10905">MNKRRTPREIVSAVSVFAELPGADAVNAAETARIPGRFSVLSPHGGIGILNPMMLRIAPHFILPQSEKHSKSARSGYFLMFLRPPKGMLFHASMKSMPF</sequence>
<name>A0A9D2BHB1_9FIRM</name>
<reference evidence="1" key="2">
    <citation type="submission" date="2021-04" db="EMBL/GenBank/DDBJ databases">
        <authorList>
            <person name="Gilroy R."/>
        </authorList>
    </citation>
    <scope>NUCLEOTIDE SEQUENCE</scope>
    <source>
        <strain evidence="1">CHK183-1962</strain>
    </source>
</reference>
<evidence type="ECO:0000313" key="2">
    <source>
        <dbReference type="Proteomes" id="UP000886890"/>
    </source>
</evidence>
<dbReference type="EMBL" id="DXEK01000050">
    <property type="protein sequence ID" value="HIX76585.1"/>
    <property type="molecule type" value="Genomic_DNA"/>
</dbReference>
<comment type="caution">
    <text evidence="1">The sequence shown here is derived from an EMBL/GenBank/DDBJ whole genome shotgun (WGS) entry which is preliminary data.</text>
</comment>